<dbReference type="Proteomes" id="UP001054811">
    <property type="component" value="Chromosome"/>
</dbReference>
<dbReference type="RefSeq" id="WP_259612457.1">
    <property type="nucleotide sequence ID" value="NZ_CP091139.2"/>
</dbReference>
<evidence type="ECO:0000256" key="1">
    <source>
        <dbReference type="SAM" id="MobiDB-lite"/>
    </source>
</evidence>
<protein>
    <submittedName>
        <fullName evidence="2">Uncharacterized protein</fullName>
    </submittedName>
</protein>
<accession>A0ABY5NL23</accession>
<evidence type="ECO:0000313" key="3">
    <source>
        <dbReference type="Proteomes" id="UP001054811"/>
    </source>
</evidence>
<organism evidence="2 3">
    <name type="scientific">Microbacterium elymi</name>
    <dbReference type="NCBI Taxonomy" id="2909587"/>
    <lineage>
        <taxon>Bacteria</taxon>
        <taxon>Bacillati</taxon>
        <taxon>Actinomycetota</taxon>
        <taxon>Actinomycetes</taxon>
        <taxon>Micrococcales</taxon>
        <taxon>Microbacteriaceae</taxon>
        <taxon>Microbacterium</taxon>
    </lineage>
</organism>
<reference evidence="2" key="1">
    <citation type="submission" date="2022-01" db="EMBL/GenBank/DDBJ databases">
        <title>Microbacterium eymi and Microbacterium rhizovicinus sp. nov., isolated from the rhizospheric soil of Elymus tsukushiensis, a plant native to the Dokdo Islands, Republic of Korea.</title>
        <authorList>
            <person name="Hwang Y.J."/>
        </authorList>
    </citation>
    <scope>NUCLEOTIDE SEQUENCE</scope>
    <source>
        <strain evidence="2">KUDC0405</strain>
    </source>
</reference>
<evidence type="ECO:0000313" key="2">
    <source>
        <dbReference type="EMBL" id="UUT35829.1"/>
    </source>
</evidence>
<sequence length="107" mass="11430">MFHGSGALNKSGSSVLAQLLRPHRTAQHPQPSHPGVRQRRRRDHDRCRGRPVEQGEGQPRPVPVEHPGGQGLASLIGDSASGIDKALNFVDASGKGGLSFAHDMGWV</sequence>
<proteinExistence type="predicted"/>
<feature type="region of interest" description="Disordered" evidence="1">
    <location>
        <begin position="1"/>
        <end position="77"/>
    </location>
</feature>
<name>A0ABY5NL23_9MICO</name>
<keyword evidence="3" id="KW-1185">Reference proteome</keyword>
<feature type="compositionally biased region" description="Basic and acidic residues" evidence="1">
    <location>
        <begin position="44"/>
        <end position="53"/>
    </location>
</feature>
<dbReference type="EMBL" id="CP091139">
    <property type="protein sequence ID" value="UUT35829.1"/>
    <property type="molecule type" value="Genomic_DNA"/>
</dbReference>
<gene>
    <name evidence="2" type="ORF">L2X98_21870</name>
</gene>